<evidence type="ECO:0000256" key="2">
    <source>
        <dbReference type="ARBA" id="ARBA00022840"/>
    </source>
</evidence>
<evidence type="ECO:0000313" key="4">
    <source>
        <dbReference type="EMBL" id="MWV45481.1"/>
    </source>
</evidence>
<dbReference type="Proteomes" id="UP000460318">
    <property type="component" value="Unassembled WGS sequence"/>
</dbReference>
<proteinExistence type="predicted"/>
<dbReference type="PROSITE" id="PS50893">
    <property type="entry name" value="ABC_TRANSPORTER_2"/>
    <property type="match status" value="2"/>
</dbReference>
<sequence>MSILQVTDLTHMYGDQLTFAHMNFRLLPGEHAGLVGANGAGKSTLFRLLTGSLLPDAGKIEWASQIQVGFLEQHIGLQAGTTIRQYLERAFSQLFAMEKEMNDIAERMADEGADLDALLRKYGEIQAALEHHEFYLVSSKIEDIASGLGITEIGLEKDVSLLSGGQKTKLLLAKLLLEEPQVLLLDEPTNYLDSVHIEWLTDYLKRYRHAFMVVSHDEHFLNEITTVIFHLAHQNIKRYAGNYAYFKKELALGQVQQQTAYEKQSKEIEKLEAFIDKNRIRKAKQAKSREKMLSRIVRVEKPTDGPEPRFLFSIPGATAGAAVFETKQLIVGYDSPLFQPVSLKVRRGDKIAIVGENGAGKSTLVNTLLGLINPLGGELIAPDQVKTAYYRQEDTAPAETPMEKVWALRPDLTQKDIRKVLAMSGLTSEHIRKSIRTLSGGEQAKVRLSELMLTPSHLLVLDEPTNHLDVRAKEALKKGLMEFKGTVLLVSHEPDFYKGWATDVWTVGDWRLSAR</sequence>
<dbReference type="InterPro" id="IPR032781">
    <property type="entry name" value="ABC_tran_Xtn"/>
</dbReference>
<feature type="domain" description="ABC transporter" evidence="3">
    <location>
        <begin position="318"/>
        <end position="515"/>
    </location>
</feature>
<dbReference type="PROSITE" id="PS00211">
    <property type="entry name" value="ABC_TRANSPORTER_1"/>
    <property type="match status" value="2"/>
</dbReference>
<evidence type="ECO:0000256" key="1">
    <source>
        <dbReference type="ARBA" id="ARBA00022741"/>
    </source>
</evidence>
<keyword evidence="5" id="KW-1185">Reference proteome</keyword>
<reference evidence="4 5" key="1">
    <citation type="submission" date="2019-12" db="EMBL/GenBank/DDBJ databases">
        <title>Paenibacillus sp. nov., an endophytic bacterium isolated from the stem of Dendrobium.</title>
        <authorList>
            <person name="Zhao R."/>
        </authorList>
    </citation>
    <scope>NUCLEOTIDE SEQUENCE [LARGE SCALE GENOMIC DNA]</scope>
    <source>
        <strain evidence="4 5">HJL G12</strain>
    </source>
</reference>
<dbReference type="RefSeq" id="WP_160499028.1">
    <property type="nucleotide sequence ID" value="NZ_WUBI01000002.1"/>
</dbReference>
<dbReference type="SUPFAM" id="SSF52540">
    <property type="entry name" value="P-loop containing nucleoside triphosphate hydrolases"/>
    <property type="match status" value="2"/>
</dbReference>
<dbReference type="SMART" id="SM00382">
    <property type="entry name" value="AAA"/>
    <property type="match status" value="2"/>
</dbReference>
<dbReference type="Pfam" id="PF00005">
    <property type="entry name" value="ABC_tran"/>
    <property type="match status" value="2"/>
</dbReference>
<dbReference type="EMBL" id="WUBI01000002">
    <property type="protein sequence ID" value="MWV45481.1"/>
    <property type="molecule type" value="Genomic_DNA"/>
</dbReference>
<dbReference type="InterPro" id="IPR003593">
    <property type="entry name" value="AAA+_ATPase"/>
</dbReference>
<keyword evidence="1" id="KW-0547">Nucleotide-binding</keyword>
<dbReference type="InterPro" id="IPR017871">
    <property type="entry name" value="ABC_transporter-like_CS"/>
</dbReference>
<dbReference type="InterPro" id="IPR003439">
    <property type="entry name" value="ABC_transporter-like_ATP-bd"/>
</dbReference>
<dbReference type="AlphaFoldDB" id="A0A7X3ILA1"/>
<dbReference type="GO" id="GO:0016887">
    <property type="term" value="F:ATP hydrolysis activity"/>
    <property type="evidence" value="ECO:0007669"/>
    <property type="project" value="InterPro"/>
</dbReference>
<comment type="caution">
    <text evidence="4">The sequence shown here is derived from an EMBL/GenBank/DDBJ whole genome shotgun (WGS) entry which is preliminary data.</text>
</comment>
<dbReference type="CDD" id="cd03221">
    <property type="entry name" value="ABCF_EF-3"/>
    <property type="match status" value="2"/>
</dbReference>
<dbReference type="FunFam" id="3.40.50.300:FF:000011">
    <property type="entry name" value="Putative ABC transporter ATP-binding component"/>
    <property type="match status" value="1"/>
</dbReference>
<dbReference type="InterPro" id="IPR051309">
    <property type="entry name" value="ABCF_ATPase"/>
</dbReference>
<dbReference type="PANTHER" id="PTHR42855:SF2">
    <property type="entry name" value="DRUG RESISTANCE ABC TRANSPORTER,ATP-BINDING PROTEIN"/>
    <property type="match status" value="1"/>
</dbReference>
<dbReference type="Gene3D" id="3.40.50.300">
    <property type="entry name" value="P-loop containing nucleotide triphosphate hydrolases"/>
    <property type="match status" value="2"/>
</dbReference>
<dbReference type="GO" id="GO:0005524">
    <property type="term" value="F:ATP binding"/>
    <property type="evidence" value="ECO:0007669"/>
    <property type="project" value="UniProtKB-KW"/>
</dbReference>
<organism evidence="4 5">
    <name type="scientific">Paenibacillus dendrobii</name>
    <dbReference type="NCBI Taxonomy" id="2691084"/>
    <lineage>
        <taxon>Bacteria</taxon>
        <taxon>Bacillati</taxon>
        <taxon>Bacillota</taxon>
        <taxon>Bacilli</taxon>
        <taxon>Bacillales</taxon>
        <taxon>Paenibacillaceae</taxon>
        <taxon>Paenibacillus</taxon>
    </lineage>
</organism>
<keyword evidence="2 4" id="KW-0067">ATP-binding</keyword>
<evidence type="ECO:0000313" key="5">
    <source>
        <dbReference type="Proteomes" id="UP000460318"/>
    </source>
</evidence>
<gene>
    <name evidence="4" type="ORF">GRF59_17800</name>
</gene>
<dbReference type="InterPro" id="IPR027417">
    <property type="entry name" value="P-loop_NTPase"/>
</dbReference>
<dbReference type="PANTHER" id="PTHR42855">
    <property type="entry name" value="ABC TRANSPORTER ATP-BINDING SUBUNIT"/>
    <property type="match status" value="1"/>
</dbReference>
<dbReference type="Pfam" id="PF12848">
    <property type="entry name" value="ABC_tran_Xtn"/>
    <property type="match status" value="1"/>
</dbReference>
<feature type="domain" description="ABC transporter" evidence="3">
    <location>
        <begin position="4"/>
        <end position="258"/>
    </location>
</feature>
<name>A0A7X3ILA1_9BACL</name>
<protein>
    <submittedName>
        <fullName evidence="4">ATP-binding cassette domain-containing protein</fullName>
    </submittedName>
</protein>
<evidence type="ECO:0000259" key="3">
    <source>
        <dbReference type="PROSITE" id="PS50893"/>
    </source>
</evidence>
<accession>A0A7X3ILA1</accession>